<evidence type="ECO:0000313" key="3">
    <source>
        <dbReference type="EMBL" id="KAK3380576.1"/>
    </source>
</evidence>
<keyword evidence="2" id="KW-0732">Signal</keyword>
<dbReference type="EMBL" id="JAULSN010000002">
    <property type="protein sequence ID" value="KAK3380576.1"/>
    <property type="molecule type" value="Genomic_DNA"/>
</dbReference>
<sequence length="87" mass="9048">MKISATVSAALALVASGVTAHPVFDELMLPETPLNCGQAALQQVSNFGANTSKTKMYIYVPSKLTASPPIIVAIHYCLAVFAVLSPG</sequence>
<dbReference type="AlphaFoldDB" id="A0AAE0NFN7"/>
<feature type="transmembrane region" description="Helical" evidence="1">
    <location>
        <begin position="66"/>
        <end position="84"/>
    </location>
</feature>
<keyword evidence="1" id="KW-1133">Transmembrane helix</keyword>
<reference evidence="3" key="1">
    <citation type="journal article" date="2023" name="Mol. Phylogenet. Evol.">
        <title>Genome-scale phylogeny and comparative genomics of the fungal order Sordariales.</title>
        <authorList>
            <person name="Hensen N."/>
            <person name="Bonometti L."/>
            <person name="Westerberg I."/>
            <person name="Brannstrom I.O."/>
            <person name="Guillou S."/>
            <person name="Cros-Aarteil S."/>
            <person name="Calhoun S."/>
            <person name="Haridas S."/>
            <person name="Kuo A."/>
            <person name="Mondo S."/>
            <person name="Pangilinan J."/>
            <person name="Riley R."/>
            <person name="LaButti K."/>
            <person name="Andreopoulos B."/>
            <person name="Lipzen A."/>
            <person name="Chen C."/>
            <person name="Yan M."/>
            <person name="Daum C."/>
            <person name="Ng V."/>
            <person name="Clum A."/>
            <person name="Steindorff A."/>
            <person name="Ohm R.A."/>
            <person name="Martin F."/>
            <person name="Silar P."/>
            <person name="Natvig D.O."/>
            <person name="Lalanne C."/>
            <person name="Gautier V."/>
            <person name="Ament-Velasquez S.L."/>
            <person name="Kruys A."/>
            <person name="Hutchinson M.I."/>
            <person name="Powell A.J."/>
            <person name="Barry K."/>
            <person name="Miller A.N."/>
            <person name="Grigoriev I.V."/>
            <person name="Debuchy R."/>
            <person name="Gladieux P."/>
            <person name="Hiltunen Thoren M."/>
            <person name="Johannesson H."/>
        </authorList>
    </citation>
    <scope>NUCLEOTIDE SEQUENCE</scope>
    <source>
        <strain evidence="3">CBS 958.72</strain>
    </source>
</reference>
<evidence type="ECO:0000313" key="4">
    <source>
        <dbReference type="Proteomes" id="UP001287356"/>
    </source>
</evidence>
<keyword evidence="1" id="KW-0812">Transmembrane</keyword>
<gene>
    <name evidence="3" type="ORF">B0T24DRAFT_615764</name>
</gene>
<protein>
    <submittedName>
        <fullName evidence="3">Uncharacterized protein</fullName>
    </submittedName>
</protein>
<feature type="chain" id="PRO_5042070021" evidence="2">
    <location>
        <begin position="21"/>
        <end position="87"/>
    </location>
</feature>
<organism evidence="3 4">
    <name type="scientific">Lasiosphaeria ovina</name>
    <dbReference type="NCBI Taxonomy" id="92902"/>
    <lineage>
        <taxon>Eukaryota</taxon>
        <taxon>Fungi</taxon>
        <taxon>Dikarya</taxon>
        <taxon>Ascomycota</taxon>
        <taxon>Pezizomycotina</taxon>
        <taxon>Sordariomycetes</taxon>
        <taxon>Sordariomycetidae</taxon>
        <taxon>Sordariales</taxon>
        <taxon>Lasiosphaeriaceae</taxon>
        <taxon>Lasiosphaeria</taxon>
    </lineage>
</organism>
<reference evidence="3" key="2">
    <citation type="submission" date="2023-06" db="EMBL/GenBank/DDBJ databases">
        <authorList>
            <consortium name="Lawrence Berkeley National Laboratory"/>
            <person name="Haridas S."/>
            <person name="Hensen N."/>
            <person name="Bonometti L."/>
            <person name="Westerberg I."/>
            <person name="Brannstrom I.O."/>
            <person name="Guillou S."/>
            <person name="Cros-Aarteil S."/>
            <person name="Calhoun S."/>
            <person name="Kuo A."/>
            <person name="Mondo S."/>
            <person name="Pangilinan J."/>
            <person name="Riley R."/>
            <person name="Labutti K."/>
            <person name="Andreopoulos B."/>
            <person name="Lipzen A."/>
            <person name="Chen C."/>
            <person name="Yanf M."/>
            <person name="Daum C."/>
            <person name="Ng V."/>
            <person name="Clum A."/>
            <person name="Steindorff A."/>
            <person name="Ohm R."/>
            <person name="Martin F."/>
            <person name="Silar P."/>
            <person name="Natvig D."/>
            <person name="Lalanne C."/>
            <person name="Gautier V."/>
            <person name="Ament-Velasquez S.L."/>
            <person name="Kruys A."/>
            <person name="Hutchinson M.I."/>
            <person name="Powell A.J."/>
            <person name="Barry K."/>
            <person name="Miller A.N."/>
            <person name="Grigoriev I.V."/>
            <person name="Debuchy R."/>
            <person name="Gladieux P."/>
            <person name="Thoren M.H."/>
            <person name="Johannesson H."/>
        </authorList>
    </citation>
    <scope>NUCLEOTIDE SEQUENCE</scope>
    <source>
        <strain evidence="3">CBS 958.72</strain>
    </source>
</reference>
<keyword evidence="4" id="KW-1185">Reference proteome</keyword>
<comment type="caution">
    <text evidence="3">The sequence shown here is derived from an EMBL/GenBank/DDBJ whole genome shotgun (WGS) entry which is preliminary data.</text>
</comment>
<dbReference type="Proteomes" id="UP001287356">
    <property type="component" value="Unassembled WGS sequence"/>
</dbReference>
<name>A0AAE0NFN7_9PEZI</name>
<accession>A0AAE0NFN7</accession>
<proteinExistence type="predicted"/>
<evidence type="ECO:0000256" key="2">
    <source>
        <dbReference type="SAM" id="SignalP"/>
    </source>
</evidence>
<evidence type="ECO:0000256" key="1">
    <source>
        <dbReference type="SAM" id="Phobius"/>
    </source>
</evidence>
<feature type="signal peptide" evidence="2">
    <location>
        <begin position="1"/>
        <end position="20"/>
    </location>
</feature>
<keyword evidence="1" id="KW-0472">Membrane</keyword>